<keyword evidence="8 11" id="KW-1133">Transmembrane helix</keyword>
<comment type="subunit">
    <text evidence="11">The system is composed of three essential subunits: KdpA, KdpB and KdpC.</text>
</comment>
<dbReference type="NCBIfam" id="TIGR00681">
    <property type="entry name" value="kdpC"/>
    <property type="match status" value="1"/>
</dbReference>
<evidence type="ECO:0000256" key="7">
    <source>
        <dbReference type="ARBA" id="ARBA00022958"/>
    </source>
</evidence>
<dbReference type="NCBIfam" id="NF001454">
    <property type="entry name" value="PRK00315.1"/>
    <property type="match status" value="1"/>
</dbReference>
<evidence type="ECO:0000256" key="2">
    <source>
        <dbReference type="ARBA" id="ARBA00022475"/>
    </source>
</evidence>
<keyword evidence="3 11" id="KW-0633">Potassium transport</keyword>
<evidence type="ECO:0000313" key="13">
    <source>
        <dbReference type="Proteomes" id="UP000075799"/>
    </source>
</evidence>
<comment type="function">
    <text evidence="11">Part of the high-affinity ATP-driven potassium transport (or Kdp) system, which catalyzes the hydrolysis of ATP coupled with the electrogenic transport of potassium into the cytoplasm. This subunit acts as a catalytic chaperone that increases the ATP-binding affinity of the ATP-hydrolyzing subunit KdpB by the formation of a transient KdpB/KdpC/ATP ternary complex.</text>
</comment>
<dbReference type="EMBL" id="LUKD01000005">
    <property type="protein sequence ID" value="KYG65450.1"/>
    <property type="molecule type" value="Genomic_DNA"/>
</dbReference>
<evidence type="ECO:0000256" key="5">
    <source>
        <dbReference type="ARBA" id="ARBA00022741"/>
    </source>
</evidence>
<keyword evidence="4 11" id="KW-0812">Transmembrane</keyword>
<protein>
    <recommendedName>
        <fullName evidence="11">Potassium-transporting ATPase KdpC subunit</fullName>
    </recommendedName>
    <alternativeName>
        <fullName evidence="11">ATP phosphohydrolase [potassium-transporting] C chain</fullName>
    </alternativeName>
    <alternativeName>
        <fullName evidence="11">Potassium-binding and translocating subunit C</fullName>
    </alternativeName>
    <alternativeName>
        <fullName evidence="11">Potassium-translocating ATPase C chain</fullName>
    </alternativeName>
</protein>
<evidence type="ECO:0000256" key="10">
    <source>
        <dbReference type="ARBA" id="ARBA00023136"/>
    </source>
</evidence>
<evidence type="ECO:0000256" key="8">
    <source>
        <dbReference type="ARBA" id="ARBA00022989"/>
    </source>
</evidence>
<dbReference type="HAMAP" id="MF_00276">
    <property type="entry name" value="KdpC"/>
    <property type="match status" value="1"/>
</dbReference>
<evidence type="ECO:0000256" key="3">
    <source>
        <dbReference type="ARBA" id="ARBA00022538"/>
    </source>
</evidence>
<accession>A0A161PR80</accession>
<keyword evidence="6 11" id="KW-0067">ATP-binding</keyword>
<evidence type="ECO:0000256" key="1">
    <source>
        <dbReference type="ARBA" id="ARBA00022448"/>
    </source>
</evidence>
<keyword evidence="10 11" id="KW-0472">Membrane</keyword>
<organism evidence="12 13">
    <name type="scientific">Bdellovibrio bacteriovorus</name>
    <dbReference type="NCBI Taxonomy" id="959"/>
    <lineage>
        <taxon>Bacteria</taxon>
        <taxon>Pseudomonadati</taxon>
        <taxon>Bdellovibrionota</taxon>
        <taxon>Bdellovibrionia</taxon>
        <taxon>Bdellovibrionales</taxon>
        <taxon>Pseudobdellovibrionaceae</taxon>
        <taxon>Bdellovibrio</taxon>
    </lineage>
</organism>
<evidence type="ECO:0000256" key="9">
    <source>
        <dbReference type="ARBA" id="ARBA00023065"/>
    </source>
</evidence>
<sequence length="179" mass="19385">MKQFLISIKVFVVMTFLLGVLYPLAVTFAGKTLFTRKAAGSLIERNGQVIGSELIAQKFVNPKYFWARPSAGDYATVASGASNAGPTSESLKKALAERKAQGNVGDMLYTSGSGLDPHISVLAARSQVQRIAVERKLSQEQTVLVEKLIQEYTEGRQGGILGEVRVNVLKLNLALDETL</sequence>
<comment type="similarity">
    <text evidence="11">Belongs to the KdpC family.</text>
</comment>
<reference evidence="12 13" key="1">
    <citation type="submission" date="2016-03" db="EMBL/GenBank/DDBJ databases">
        <authorList>
            <person name="Ploux O."/>
        </authorList>
    </citation>
    <scope>NUCLEOTIDE SEQUENCE [LARGE SCALE GENOMIC DNA]</scope>
    <source>
        <strain evidence="12 13">EC13</strain>
    </source>
</reference>
<dbReference type="GO" id="GO:0005886">
    <property type="term" value="C:plasma membrane"/>
    <property type="evidence" value="ECO:0007669"/>
    <property type="project" value="UniProtKB-SubCell"/>
</dbReference>
<evidence type="ECO:0000313" key="12">
    <source>
        <dbReference type="EMBL" id="KYG65450.1"/>
    </source>
</evidence>
<keyword evidence="9 11" id="KW-0406">Ion transport</keyword>
<dbReference type="PANTHER" id="PTHR30042">
    <property type="entry name" value="POTASSIUM-TRANSPORTING ATPASE C CHAIN"/>
    <property type="match status" value="1"/>
</dbReference>
<keyword evidence="2 11" id="KW-1003">Cell membrane</keyword>
<dbReference type="Pfam" id="PF02669">
    <property type="entry name" value="KdpC"/>
    <property type="match status" value="1"/>
</dbReference>
<dbReference type="RefSeq" id="WP_063207835.1">
    <property type="nucleotide sequence ID" value="NZ_LUKD01000005.1"/>
</dbReference>
<proteinExistence type="inferred from homology"/>
<dbReference type="GO" id="GO:0008556">
    <property type="term" value="F:P-type potassium transmembrane transporter activity"/>
    <property type="evidence" value="ECO:0007669"/>
    <property type="project" value="InterPro"/>
</dbReference>
<dbReference type="OrthoDB" id="9788285at2"/>
<keyword evidence="5 11" id="KW-0547">Nucleotide-binding</keyword>
<comment type="subcellular location">
    <subcellularLocation>
        <location evidence="11">Cell membrane</location>
        <topology evidence="11">Single-pass membrane protein</topology>
    </subcellularLocation>
</comment>
<dbReference type="Proteomes" id="UP000075799">
    <property type="component" value="Unassembled WGS sequence"/>
</dbReference>
<evidence type="ECO:0000256" key="4">
    <source>
        <dbReference type="ARBA" id="ARBA00022692"/>
    </source>
</evidence>
<evidence type="ECO:0000256" key="6">
    <source>
        <dbReference type="ARBA" id="ARBA00022840"/>
    </source>
</evidence>
<dbReference type="InterPro" id="IPR003820">
    <property type="entry name" value="KdpC"/>
</dbReference>
<name>A0A161PR80_BDEBC</name>
<comment type="caution">
    <text evidence="12">The sequence shown here is derived from an EMBL/GenBank/DDBJ whole genome shotgun (WGS) entry which is preliminary data.</text>
</comment>
<dbReference type="PANTHER" id="PTHR30042:SF2">
    <property type="entry name" value="POTASSIUM-TRANSPORTING ATPASE KDPC SUBUNIT"/>
    <property type="match status" value="1"/>
</dbReference>
<dbReference type="GO" id="GO:0005524">
    <property type="term" value="F:ATP binding"/>
    <property type="evidence" value="ECO:0007669"/>
    <property type="project" value="UniProtKB-UniRule"/>
</dbReference>
<gene>
    <name evidence="11" type="primary">kdpC</name>
    <name evidence="12" type="ORF">AZI87_13005</name>
</gene>
<keyword evidence="7 11" id="KW-0630">Potassium</keyword>
<dbReference type="PIRSF" id="PIRSF001296">
    <property type="entry name" value="K_ATPase_KdpC"/>
    <property type="match status" value="1"/>
</dbReference>
<keyword evidence="1 11" id="KW-0813">Transport</keyword>
<evidence type="ECO:0000256" key="11">
    <source>
        <dbReference type="HAMAP-Rule" id="MF_00276"/>
    </source>
</evidence>
<dbReference type="AlphaFoldDB" id="A0A161PR80"/>